<sequence length="80" mass="9192">MKRSIVLLVLSLILTFSFTSCREKTEKEEIIEEIQEDGATLKKKVDGDEVKIKMETEDKEVKIKEEDGETKIKIDDDSDS</sequence>
<evidence type="ECO:0000256" key="1">
    <source>
        <dbReference type="SAM" id="SignalP"/>
    </source>
</evidence>
<proteinExistence type="predicted"/>
<dbReference type="Proteomes" id="UP001138686">
    <property type="component" value="Unassembled WGS sequence"/>
</dbReference>
<reference evidence="2" key="1">
    <citation type="submission" date="2021-07" db="EMBL/GenBank/DDBJ databases">
        <title>Aureisphaera sp. CAU 1614 isolated from sea sediment.</title>
        <authorList>
            <person name="Kim W."/>
        </authorList>
    </citation>
    <scope>NUCLEOTIDE SEQUENCE</scope>
    <source>
        <strain evidence="2">CAU 1614</strain>
    </source>
</reference>
<evidence type="ECO:0008006" key="4">
    <source>
        <dbReference type="Google" id="ProtNLM"/>
    </source>
</evidence>
<name>A0A9X1FRM0_9FLAO</name>
<organism evidence="2 3">
    <name type="scientific">Halomarinibacterium sedimenti</name>
    <dbReference type="NCBI Taxonomy" id="2857106"/>
    <lineage>
        <taxon>Bacteria</taxon>
        <taxon>Pseudomonadati</taxon>
        <taxon>Bacteroidota</taxon>
        <taxon>Flavobacteriia</taxon>
        <taxon>Flavobacteriales</taxon>
        <taxon>Flavobacteriaceae</taxon>
        <taxon>Halomarinibacterium</taxon>
    </lineage>
</organism>
<dbReference type="EMBL" id="JAHWDP010000008">
    <property type="protein sequence ID" value="MBW2939068.1"/>
    <property type="molecule type" value="Genomic_DNA"/>
</dbReference>
<feature type="signal peptide" evidence="1">
    <location>
        <begin position="1"/>
        <end position="22"/>
    </location>
</feature>
<dbReference type="RefSeq" id="WP_219053594.1">
    <property type="nucleotide sequence ID" value="NZ_JAHWDP010000008.1"/>
</dbReference>
<comment type="caution">
    <text evidence="2">The sequence shown here is derived from an EMBL/GenBank/DDBJ whole genome shotgun (WGS) entry which is preliminary data.</text>
</comment>
<gene>
    <name evidence="2" type="ORF">KXJ69_13210</name>
</gene>
<protein>
    <recommendedName>
        <fullName evidence="4">Membrane or secreted protein</fullName>
    </recommendedName>
</protein>
<evidence type="ECO:0000313" key="3">
    <source>
        <dbReference type="Proteomes" id="UP001138686"/>
    </source>
</evidence>
<keyword evidence="3" id="KW-1185">Reference proteome</keyword>
<accession>A0A9X1FRM0</accession>
<keyword evidence="1" id="KW-0732">Signal</keyword>
<feature type="chain" id="PRO_5040903090" description="Membrane or secreted protein" evidence="1">
    <location>
        <begin position="23"/>
        <end position="80"/>
    </location>
</feature>
<evidence type="ECO:0000313" key="2">
    <source>
        <dbReference type="EMBL" id="MBW2939068.1"/>
    </source>
</evidence>
<dbReference type="PROSITE" id="PS51257">
    <property type="entry name" value="PROKAR_LIPOPROTEIN"/>
    <property type="match status" value="1"/>
</dbReference>
<dbReference type="AlphaFoldDB" id="A0A9X1FRM0"/>